<evidence type="ECO:0000313" key="2">
    <source>
        <dbReference type="Proteomes" id="UP001147653"/>
    </source>
</evidence>
<evidence type="ECO:0000313" key="1">
    <source>
        <dbReference type="EMBL" id="MDA0184915.1"/>
    </source>
</evidence>
<sequence>MGWFRREKPIDVVAELVEMGAPPDTAAAIVAALGDAGLTEREAQIWVSDPERAYPHNWPMEMGDQVIMMAAGTRFLITQGKADDVLKEAREFAEASPDERAISRLFWGSLDDARRLTGCSPERAAVIADIARTIRERVGSDQDVCYVGQTVLPGTEDRRIVDRLLDGEEQAVRDELTRGELNPKRLLKQQPLRLRGW</sequence>
<keyword evidence="2" id="KW-1185">Reference proteome</keyword>
<comment type="caution">
    <text evidence="1">The sequence shown here is derived from an EMBL/GenBank/DDBJ whole genome shotgun (WGS) entry which is preliminary data.</text>
</comment>
<accession>A0A9X3NDY7</accession>
<name>A0A9X3NDY7_9ACTN</name>
<dbReference type="EMBL" id="JAPDDP010000091">
    <property type="protein sequence ID" value="MDA0184915.1"/>
    <property type="molecule type" value="Genomic_DNA"/>
</dbReference>
<gene>
    <name evidence="1" type="ORF">OJ997_31720</name>
</gene>
<dbReference type="AlphaFoldDB" id="A0A9X3NDY7"/>
<reference evidence="1" key="1">
    <citation type="submission" date="2022-10" db="EMBL/GenBank/DDBJ databases">
        <title>The WGS of Solirubrobacter phytolaccae KCTC 29190.</title>
        <authorList>
            <person name="Jiang Z."/>
        </authorList>
    </citation>
    <scope>NUCLEOTIDE SEQUENCE</scope>
    <source>
        <strain evidence="1">KCTC 29190</strain>
    </source>
</reference>
<organism evidence="1 2">
    <name type="scientific">Solirubrobacter phytolaccae</name>
    <dbReference type="NCBI Taxonomy" id="1404360"/>
    <lineage>
        <taxon>Bacteria</taxon>
        <taxon>Bacillati</taxon>
        <taxon>Actinomycetota</taxon>
        <taxon>Thermoleophilia</taxon>
        <taxon>Solirubrobacterales</taxon>
        <taxon>Solirubrobacteraceae</taxon>
        <taxon>Solirubrobacter</taxon>
    </lineage>
</organism>
<dbReference type="Proteomes" id="UP001147653">
    <property type="component" value="Unassembled WGS sequence"/>
</dbReference>
<proteinExistence type="predicted"/>
<protein>
    <submittedName>
        <fullName evidence="1">Uncharacterized protein</fullName>
    </submittedName>
</protein>
<dbReference type="RefSeq" id="WP_270029376.1">
    <property type="nucleotide sequence ID" value="NZ_JAPDDP010000091.1"/>
</dbReference>